<sequence>MDAIIGIIGAALGLSSYHDALALIDVVRHRAECIALDWALAGAAKKVGVRNSKRQAIISYSQSQRACPEGFPPISSETTRRTINVPWS</sequence>
<name>A0A194XDR3_MOLSC</name>
<dbReference type="EMBL" id="KQ947413">
    <property type="protein sequence ID" value="KUJ18291.1"/>
    <property type="molecule type" value="Genomic_DNA"/>
</dbReference>
<reference evidence="1 2" key="1">
    <citation type="submission" date="2015-10" db="EMBL/GenBank/DDBJ databases">
        <title>Full genome of DAOMC 229536 Phialocephala scopiformis, a fungal endophyte of spruce producing the potent anti-insectan compound rugulosin.</title>
        <authorList>
            <consortium name="DOE Joint Genome Institute"/>
            <person name="Walker A.K."/>
            <person name="Frasz S.L."/>
            <person name="Seifert K.A."/>
            <person name="Miller J.D."/>
            <person name="Mondo S.J."/>
            <person name="Labutti K."/>
            <person name="Lipzen A."/>
            <person name="Dockter R."/>
            <person name="Kennedy M."/>
            <person name="Grigoriev I.V."/>
            <person name="Spatafora J.W."/>
        </authorList>
    </citation>
    <scope>NUCLEOTIDE SEQUENCE [LARGE SCALE GENOMIC DNA]</scope>
    <source>
        <strain evidence="1 2">CBS 120377</strain>
    </source>
</reference>
<evidence type="ECO:0000313" key="1">
    <source>
        <dbReference type="EMBL" id="KUJ18291.1"/>
    </source>
</evidence>
<gene>
    <name evidence="1" type="ORF">LY89DRAFT_684212</name>
</gene>
<dbReference type="GeneID" id="28824561"/>
<dbReference type="AlphaFoldDB" id="A0A194XDR3"/>
<dbReference type="InParanoid" id="A0A194XDR3"/>
<dbReference type="KEGG" id="psco:LY89DRAFT_684212"/>
<evidence type="ECO:0000313" key="2">
    <source>
        <dbReference type="Proteomes" id="UP000070700"/>
    </source>
</evidence>
<dbReference type="Proteomes" id="UP000070700">
    <property type="component" value="Unassembled WGS sequence"/>
</dbReference>
<keyword evidence="2" id="KW-1185">Reference proteome</keyword>
<dbReference type="RefSeq" id="XP_018072646.1">
    <property type="nucleotide sequence ID" value="XM_018214835.1"/>
</dbReference>
<proteinExistence type="predicted"/>
<organism evidence="1 2">
    <name type="scientific">Mollisia scopiformis</name>
    <name type="common">Conifer needle endophyte fungus</name>
    <name type="synonym">Phialocephala scopiformis</name>
    <dbReference type="NCBI Taxonomy" id="149040"/>
    <lineage>
        <taxon>Eukaryota</taxon>
        <taxon>Fungi</taxon>
        <taxon>Dikarya</taxon>
        <taxon>Ascomycota</taxon>
        <taxon>Pezizomycotina</taxon>
        <taxon>Leotiomycetes</taxon>
        <taxon>Helotiales</taxon>
        <taxon>Mollisiaceae</taxon>
        <taxon>Mollisia</taxon>
    </lineage>
</organism>
<accession>A0A194XDR3</accession>
<protein>
    <submittedName>
        <fullName evidence="1">Uncharacterized protein</fullName>
    </submittedName>
</protein>